<dbReference type="InterPro" id="IPR036291">
    <property type="entry name" value="NAD(P)-bd_dom_sf"/>
</dbReference>
<dbReference type="PANTHER" id="PTHR43669">
    <property type="entry name" value="5-KETO-D-GLUCONATE 5-REDUCTASE"/>
    <property type="match status" value="1"/>
</dbReference>
<dbReference type="AlphaFoldDB" id="A0A9W9KPY0"/>
<keyword evidence="2" id="KW-0560">Oxidoreductase</keyword>
<dbReference type="GO" id="GO:0016491">
    <property type="term" value="F:oxidoreductase activity"/>
    <property type="evidence" value="ECO:0007669"/>
    <property type="project" value="UniProtKB-KW"/>
</dbReference>
<name>A0A9W9KPY0_9EURO</name>
<evidence type="ECO:0000256" key="1">
    <source>
        <dbReference type="ARBA" id="ARBA00006484"/>
    </source>
</evidence>
<comment type="similarity">
    <text evidence="1">Belongs to the short-chain dehydrogenases/reductases (SDR) family.</text>
</comment>
<evidence type="ECO:0008006" key="5">
    <source>
        <dbReference type="Google" id="ProtNLM"/>
    </source>
</evidence>
<protein>
    <recommendedName>
        <fullName evidence="5">Short-chain dehydrogenase/reductase SDR</fullName>
    </recommendedName>
</protein>
<comment type="caution">
    <text evidence="3">The sequence shown here is derived from an EMBL/GenBank/DDBJ whole genome shotgun (WGS) entry which is preliminary data.</text>
</comment>
<dbReference type="Pfam" id="PF13561">
    <property type="entry name" value="adh_short_C2"/>
    <property type="match status" value="1"/>
</dbReference>
<evidence type="ECO:0000313" key="4">
    <source>
        <dbReference type="Proteomes" id="UP001149165"/>
    </source>
</evidence>
<accession>A0A9W9KPY0</accession>
<dbReference type="OrthoDB" id="5336600at2759"/>
<dbReference type="PANTHER" id="PTHR43669:SF4">
    <property type="entry name" value="SHORT-CHAIN DEHYDROGENASE"/>
    <property type="match status" value="1"/>
</dbReference>
<evidence type="ECO:0000256" key="2">
    <source>
        <dbReference type="ARBA" id="ARBA00023002"/>
    </source>
</evidence>
<dbReference type="InterPro" id="IPR002347">
    <property type="entry name" value="SDR_fam"/>
</dbReference>
<dbReference type="SUPFAM" id="SSF51735">
    <property type="entry name" value="NAD(P)-binding Rossmann-fold domains"/>
    <property type="match status" value="1"/>
</dbReference>
<evidence type="ECO:0000313" key="3">
    <source>
        <dbReference type="EMBL" id="KAJ5113985.1"/>
    </source>
</evidence>
<keyword evidence="4" id="KW-1185">Reference proteome</keyword>
<dbReference type="Proteomes" id="UP001149165">
    <property type="component" value="Unassembled WGS sequence"/>
</dbReference>
<dbReference type="Gene3D" id="3.40.50.720">
    <property type="entry name" value="NAD(P)-binding Rossmann-like Domain"/>
    <property type="match status" value="1"/>
</dbReference>
<reference evidence="3" key="1">
    <citation type="submission" date="2022-11" db="EMBL/GenBank/DDBJ databases">
        <authorList>
            <person name="Petersen C."/>
        </authorList>
    </citation>
    <scope>NUCLEOTIDE SEQUENCE</scope>
    <source>
        <strain evidence="3">IBT 30069</strain>
    </source>
</reference>
<dbReference type="EMBL" id="JAPQKH010000002">
    <property type="protein sequence ID" value="KAJ5113985.1"/>
    <property type="molecule type" value="Genomic_DNA"/>
</dbReference>
<organism evidence="3 4">
    <name type="scientific">Penicillium angulare</name>
    <dbReference type="NCBI Taxonomy" id="116970"/>
    <lineage>
        <taxon>Eukaryota</taxon>
        <taxon>Fungi</taxon>
        <taxon>Dikarya</taxon>
        <taxon>Ascomycota</taxon>
        <taxon>Pezizomycotina</taxon>
        <taxon>Eurotiomycetes</taxon>
        <taxon>Eurotiomycetidae</taxon>
        <taxon>Eurotiales</taxon>
        <taxon>Aspergillaceae</taxon>
        <taxon>Penicillium</taxon>
    </lineage>
</organism>
<sequence length="220" mass="23409">MSNKAPIALILGAGANTGAAVSKAFSDNGYRIALAARSADPEKDSASELHIPVDLSIPTTVQRVLTLVKAVWGTPSVVIYTCASNTMDIASNPLGVSLDAFMEDLNINVNSVYAAIQEALKGFLELPSPASRTFILTGNAFNTSAFPPLLTLGVGKAASAHLIDYASKTYTMTGCKYAWTGVNGYAAGKFYFKLAESKSQGVWQQTYTNKGEFKIFSQFI</sequence>
<proteinExistence type="inferred from homology"/>
<gene>
    <name evidence="3" type="ORF">N7456_002519</name>
</gene>
<reference evidence="3" key="2">
    <citation type="journal article" date="2023" name="IMA Fungus">
        <title>Comparative genomic study of the Penicillium genus elucidates a diverse pangenome and 15 lateral gene transfer events.</title>
        <authorList>
            <person name="Petersen C."/>
            <person name="Sorensen T."/>
            <person name="Nielsen M.R."/>
            <person name="Sondergaard T.E."/>
            <person name="Sorensen J.L."/>
            <person name="Fitzpatrick D.A."/>
            <person name="Frisvad J.C."/>
            <person name="Nielsen K.L."/>
        </authorList>
    </citation>
    <scope>NUCLEOTIDE SEQUENCE</scope>
    <source>
        <strain evidence="3">IBT 30069</strain>
    </source>
</reference>